<dbReference type="GO" id="GO:0016787">
    <property type="term" value="F:hydrolase activity"/>
    <property type="evidence" value="ECO:0007669"/>
    <property type="project" value="UniProtKB-KW"/>
</dbReference>
<dbReference type="InterPro" id="IPR000086">
    <property type="entry name" value="NUDIX_hydrolase_dom"/>
</dbReference>
<dbReference type="STRING" id="1109412.BN1221_04955"/>
<proteinExistence type="predicted"/>
<dbReference type="PANTHER" id="PTHR43046:SF2">
    <property type="entry name" value="8-OXO-DGTP DIPHOSPHATASE-RELATED"/>
    <property type="match status" value="1"/>
</dbReference>
<keyword evidence="6" id="KW-1185">Reference proteome</keyword>
<dbReference type="CDD" id="cd04690">
    <property type="entry name" value="NUDIX_Hydrolase"/>
    <property type="match status" value="1"/>
</dbReference>
<organism evidence="4 6">
    <name type="scientific">Brenneria goodwinii</name>
    <dbReference type="NCBI Taxonomy" id="1109412"/>
    <lineage>
        <taxon>Bacteria</taxon>
        <taxon>Pseudomonadati</taxon>
        <taxon>Pseudomonadota</taxon>
        <taxon>Gammaproteobacteria</taxon>
        <taxon>Enterobacterales</taxon>
        <taxon>Pectobacteriaceae</taxon>
        <taxon>Brenneria</taxon>
    </lineage>
</organism>
<sequence length="143" mass="15736">MITATHNNAPKTLRLSAAIVVNDAGEMLLVRKRNTLAFMQPGGKIDGQETPTDALLRELNEELSLHIDEAQLQPMGRYHAKAANEPDTWIDADIFWLPLSAPIVPAAEIEEAVWINIQKPPAGMTLAPLTEQQLIPIAREKLA</sequence>
<dbReference type="KEGG" id="bgj:AWC36_11045"/>
<dbReference type="PROSITE" id="PS51462">
    <property type="entry name" value="NUDIX"/>
    <property type="match status" value="1"/>
</dbReference>
<dbReference type="PANTHER" id="PTHR43046">
    <property type="entry name" value="GDP-MANNOSE MANNOSYL HYDROLASE"/>
    <property type="match status" value="1"/>
</dbReference>
<evidence type="ECO:0000313" key="7">
    <source>
        <dbReference type="Proteomes" id="UP000285972"/>
    </source>
</evidence>
<dbReference type="Gene3D" id="3.90.79.10">
    <property type="entry name" value="Nucleoside Triphosphate Pyrophosphohydrolase"/>
    <property type="match status" value="1"/>
</dbReference>
<reference evidence="6" key="1">
    <citation type="submission" date="2015-01" db="EMBL/GenBank/DDBJ databases">
        <authorList>
            <person name="Paterson Steve"/>
        </authorList>
    </citation>
    <scope>NUCLEOTIDE SEQUENCE [LARGE SCALE GENOMIC DNA]</scope>
    <source>
        <strain evidence="6">OBR1</strain>
    </source>
</reference>
<evidence type="ECO:0000256" key="2">
    <source>
        <dbReference type="ARBA" id="ARBA00022801"/>
    </source>
</evidence>
<evidence type="ECO:0000313" key="6">
    <source>
        <dbReference type="Proteomes" id="UP000044377"/>
    </source>
</evidence>
<dbReference type="RefSeq" id="WP_048639529.1">
    <property type="nucleotide sequence ID" value="NZ_CGIG01000001.1"/>
</dbReference>
<dbReference type="GeneID" id="70907335"/>
<accession>A0A0G4K2M5</accession>
<comment type="cofactor">
    <cofactor evidence="1">
        <name>Mg(2+)</name>
        <dbReference type="ChEBI" id="CHEBI:18420"/>
    </cofactor>
</comment>
<evidence type="ECO:0000256" key="1">
    <source>
        <dbReference type="ARBA" id="ARBA00001946"/>
    </source>
</evidence>
<dbReference type="OrthoDB" id="9801098at2"/>
<gene>
    <name evidence="5" type="ORF">BIY26_19950</name>
    <name evidence="4" type="ORF">BN1221_04955</name>
</gene>
<evidence type="ECO:0000313" key="5">
    <source>
        <dbReference type="EMBL" id="RLM17779.1"/>
    </source>
</evidence>
<name>A0A0G4K2M5_9GAMM</name>
<dbReference type="Pfam" id="PF00293">
    <property type="entry name" value="NUDIX"/>
    <property type="match status" value="1"/>
</dbReference>
<reference evidence="5 7" key="3">
    <citation type="submission" date="2016-09" db="EMBL/GenBank/DDBJ databases">
        <authorList>
            <person name="Doonan J."/>
            <person name="Pachebat J.A."/>
            <person name="Golyshin P.N."/>
            <person name="Denman S."/>
            <person name="Mcdonald J.E."/>
        </authorList>
    </citation>
    <scope>NUCLEOTIDE SEQUENCE [LARGE SCALE GENOMIC DNA]</scope>
    <source>
        <strain evidence="5 7">FRB141</strain>
    </source>
</reference>
<feature type="domain" description="Nudix hydrolase" evidence="3">
    <location>
        <begin position="12"/>
        <end position="140"/>
    </location>
</feature>
<dbReference type="Proteomes" id="UP000285972">
    <property type="component" value="Unassembled WGS sequence"/>
</dbReference>
<evidence type="ECO:0000313" key="4">
    <source>
        <dbReference type="EMBL" id="CPR21560.1"/>
    </source>
</evidence>
<dbReference type="Proteomes" id="UP000044377">
    <property type="component" value="Unassembled WGS sequence"/>
</dbReference>
<reference evidence="4" key="2">
    <citation type="submission" date="2015-01" db="EMBL/GenBank/DDBJ databases">
        <authorList>
            <person name="Xiang T."/>
            <person name="Song Y."/>
            <person name="Huang L."/>
            <person name="Wang B."/>
            <person name="Wu P."/>
        </authorList>
    </citation>
    <scope>NUCLEOTIDE SEQUENCE [LARGE SCALE GENOMIC DNA]</scope>
    <source>
        <strain evidence="4">OBR1</strain>
    </source>
</reference>
<protein>
    <submittedName>
        <fullName evidence="4">Nudix hydrolase family protein PA3470</fullName>
    </submittedName>
</protein>
<keyword evidence="2 4" id="KW-0378">Hydrolase</keyword>
<dbReference type="InterPro" id="IPR015797">
    <property type="entry name" value="NUDIX_hydrolase-like_dom_sf"/>
</dbReference>
<evidence type="ECO:0000259" key="3">
    <source>
        <dbReference type="PROSITE" id="PS51462"/>
    </source>
</evidence>
<dbReference type="EMBL" id="MJLX01000076">
    <property type="protein sequence ID" value="RLM17779.1"/>
    <property type="molecule type" value="Genomic_DNA"/>
</dbReference>
<dbReference type="EMBL" id="CGIG01000001">
    <property type="protein sequence ID" value="CPR21560.1"/>
    <property type="molecule type" value="Genomic_DNA"/>
</dbReference>
<dbReference type="SUPFAM" id="SSF55811">
    <property type="entry name" value="Nudix"/>
    <property type="match status" value="1"/>
</dbReference>
<dbReference type="AlphaFoldDB" id="A0A0G4K2M5"/>